<keyword evidence="6" id="KW-0969">Cilium</keyword>
<dbReference type="PANTHER" id="PTHR34653:SF1">
    <property type="entry name" value="FLAGELLAR HOOK-BASAL BODY COMPLEX PROTEIN FLIE"/>
    <property type="match status" value="1"/>
</dbReference>
<keyword evidence="7" id="KW-1185">Reference proteome</keyword>
<gene>
    <name evidence="4" type="primary">fliE</name>
    <name evidence="6" type="ORF">Apau_0843</name>
</gene>
<dbReference type="EMBL" id="CM001022">
    <property type="protein sequence ID" value="EFQ23271.1"/>
    <property type="molecule type" value="Genomic_DNA"/>
</dbReference>
<dbReference type="Pfam" id="PF02049">
    <property type="entry name" value="FliE"/>
    <property type="match status" value="1"/>
</dbReference>
<accession>E3CVS0</accession>
<dbReference type="HAMAP" id="MF_00724">
    <property type="entry name" value="FliE"/>
    <property type="match status" value="1"/>
</dbReference>
<dbReference type="GO" id="GO:0003774">
    <property type="term" value="F:cytoskeletal motor activity"/>
    <property type="evidence" value="ECO:0007669"/>
    <property type="project" value="InterPro"/>
</dbReference>
<comment type="subcellular location">
    <subcellularLocation>
        <location evidence="1 4">Bacterial flagellum basal body</location>
    </subcellularLocation>
</comment>
<dbReference type="AlphaFoldDB" id="E3CVS0"/>
<dbReference type="Proteomes" id="UP000005096">
    <property type="component" value="Chromosome"/>
</dbReference>
<evidence type="ECO:0000256" key="1">
    <source>
        <dbReference type="ARBA" id="ARBA00004117"/>
    </source>
</evidence>
<dbReference type="GO" id="GO:0009425">
    <property type="term" value="C:bacterial-type flagellum basal body"/>
    <property type="evidence" value="ECO:0007669"/>
    <property type="project" value="UniProtKB-SubCell"/>
</dbReference>
<evidence type="ECO:0000256" key="2">
    <source>
        <dbReference type="ARBA" id="ARBA00009272"/>
    </source>
</evidence>
<evidence type="ECO:0000313" key="7">
    <source>
        <dbReference type="Proteomes" id="UP000005096"/>
    </source>
</evidence>
<protein>
    <recommendedName>
        <fullName evidence="4 5">Flagellar hook-basal body complex protein FliE</fullName>
    </recommendedName>
</protein>
<organism evidence="6 7">
    <name type="scientific">Aminomonas paucivorans DSM 12260</name>
    <dbReference type="NCBI Taxonomy" id="584708"/>
    <lineage>
        <taxon>Bacteria</taxon>
        <taxon>Thermotogati</taxon>
        <taxon>Synergistota</taxon>
        <taxon>Synergistia</taxon>
        <taxon>Synergistales</taxon>
        <taxon>Synergistaceae</taxon>
        <taxon>Aminomonas</taxon>
    </lineage>
</organism>
<dbReference type="InterPro" id="IPR001624">
    <property type="entry name" value="FliE"/>
</dbReference>
<dbReference type="GO" id="GO:0005198">
    <property type="term" value="F:structural molecule activity"/>
    <property type="evidence" value="ECO:0007669"/>
    <property type="project" value="UniProtKB-UniRule"/>
</dbReference>
<reference evidence="6 7" key="1">
    <citation type="journal article" date="2010" name="Stand. Genomic Sci.">
        <title>Non-contiguous finished genome sequence of Aminomonas paucivorans type strain (GLU-3).</title>
        <authorList>
            <person name="Pitluck S."/>
            <person name="Yasawong M."/>
            <person name="Held B."/>
            <person name="Lapidus A."/>
            <person name="Nolan M."/>
            <person name="Copeland A."/>
            <person name="Lucas S."/>
            <person name="Del Rio T.G."/>
            <person name="Tice H."/>
            <person name="Cheng J.F."/>
            <person name="Chertkov O."/>
            <person name="Goodwin L."/>
            <person name="Tapia R."/>
            <person name="Han C."/>
            <person name="Liolios K."/>
            <person name="Ivanova N."/>
            <person name="Mavromatis K."/>
            <person name="Ovchinnikova G."/>
            <person name="Pati A."/>
            <person name="Chen A."/>
            <person name="Palaniappan K."/>
            <person name="Land M."/>
            <person name="Hauser L."/>
            <person name="Chang Y.J."/>
            <person name="Jeffries C.D."/>
            <person name="Pukall R."/>
            <person name="Spring S."/>
            <person name="Rohde M."/>
            <person name="Sikorski J."/>
            <person name="Goker M."/>
            <person name="Woyke T."/>
            <person name="Bristow J."/>
            <person name="Eisen J.A."/>
            <person name="Markowitz V."/>
            <person name="Hugenholtz P."/>
            <person name="Kyrpides N.C."/>
            <person name="Klenk H.P."/>
        </authorList>
    </citation>
    <scope>NUCLEOTIDE SEQUENCE [LARGE SCALE GENOMIC DNA]</scope>
    <source>
        <strain evidence="6 7">DSM 12260</strain>
    </source>
</reference>
<dbReference type="STRING" id="584708.Apau_0843"/>
<dbReference type="RefSeq" id="WP_006300439.1">
    <property type="nucleotide sequence ID" value="NZ_CM001022.1"/>
</dbReference>
<keyword evidence="3 4" id="KW-0975">Bacterial flagellum</keyword>
<evidence type="ECO:0000256" key="4">
    <source>
        <dbReference type="HAMAP-Rule" id="MF_00724"/>
    </source>
</evidence>
<evidence type="ECO:0000256" key="3">
    <source>
        <dbReference type="ARBA" id="ARBA00023143"/>
    </source>
</evidence>
<name>E3CVS0_9BACT</name>
<sequence>MDAIRMDLAQYRLKVEDWMSPAQQEKAGEGTPSVPFEDVLKNSMKQVNALHQGADKMVQKLSLGDVEDVSEVSIAVEKAEMALRTLVEVRNKLVDAYQQIARMPV</sequence>
<dbReference type="eggNOG" id="COG1677">
    <property type="taxonomic scope" value="Bacteria"/>
</dbReference>
<dbReference type="OrthoDB" id="5565at2"/>
<keyword evidence="6" id="KW-0966">Cell projection</keyword>
<dbReference type="HOGENOM" id="CLU_147249_3_2_0"/>
<comment type="similarity">
    <text evidence="2 4">Belongs to the FliE family.</text>
</comment>
<keyword evidence="6" id="KW-0282">Flagellum</keyword>
<evidence type="ECO:0000313" key="6">
    <source>
        <dbReference type="EMBL" id="EFQ23271.1"/>
    </source>
</evidence>
<dbReference type="PANTHER" id="PTHR34653">
    <property type="match status" value="1"/>
</dbReference>
<evidence type="ECO:0000256" key="5">
    <source>
        <dbReference type="NCBIfam" id="TIGR00205"/>
    </source>
</evidence>
<dbReference type="GO" id="GO:0071973">
    <property type="term" value="P:bacterial-type flagellum-dependent cell motility"/>
    <property type="evidence" value="ECO:0007669"/>
    <property type="project" value="InterPro"/>
</dbReference>
<dbReference type="PaxDb" id="584708-Apau_0843"/>
<dbReference type="NCBIfam" id="TIGR00205">
    <property type="entry name" value="fliE"/>
    <property type="match status" value="1"/>
</dbReference>
<dbReference type="PRINTS" id="PR01006">
    <property type="entry name" value="FLGHOOKFLIE"/>
</dbReference>
<proteinExistence type="inferred from homology"/>